<dbReference type="CDD" id="cd22903">
    <property type="entry name" value="NI9M"/>
    <property type="match status" value="1"/>
</dbReference>
<protein>
    <recommendedName>
        <fullName evidence="5">NADH-ubiquinone oxidoreductase 9.5 kDa subunit</fullName>
    </recommendedName>
</protein>
<evidence type="ECO:0000256" key="2">
    <source>
        <dbReference type="SAM" id="Phobius"/>
    </source>
</evidence>
<reference evidence="3 4" key="1">
    <citation type="submission" date="2020-03" db="EMBL/GenBank/DDBJ databases">
        <title>Draft Genome Sequence of Cudoniella acicularis.</title>
        <authorList>
            <person name="Buettner E."/>
            <person name="Kellner H."/>
        </authorList>
    </citation>
    <scope>NUCLEOTIDE SEQUENCE [LARGE SCALE GENOMIC DNA]</scope>
    <source>
        <strain evidence="3 4">DSM 108380</strain>
    </source>
</reference>
<proteinExistence type="predicted"/>
<gene>
    <name evidence="3" type="ORF">G7Y89_g8566</name>
</gene>
<accession>A0A8H4RGC0</accession>
<organism evidence="3 4">
    <name type="scientific">Cudoniella acicularis</name>
    <dbReference type="NCBI Taxonomy" id="354080"/>
    <lineage>
        <taxon>Eukaryota</taxon>
        <taxon>Fungi</taxon>
        <taxon>Dikarya</taxon>
        <taxon>Ascomycota</taxon>
        <taxon>Pezizomycotina</taxon>
        <taxon>Leotiomycetes</taxon>
        <taxon>Helotiales</taxon>
        <taxon>Tricladiaceae</taxon>
        <taxon>Cudoniella</taxon>
    </lineage>
</organism>
<dbReference type="Proteomes" id="UP000566819">
    <property type="component" value="Unassembled WGS sequence"/>
</dbReference>
<sequence length="76" mass="8495">MSALPRFFSQPLRYLRWASIEKPAIFYSLVIGSLGPVMVVAVPPIRRALGDEKPPEIPFTYPIPPGPRKPISGYED</sequence>
<dbReference type="InterPro" id="IPR039961">
    <property type="entry name" value="Nuo9.5"/>
</dbReference>
<feature type="transmembrane region" description="Helical" evidence="2">
    <location>
        <begin position="24"/>
        <end position="45"/>
    </location>
</feature>
<keyword evidence="2" id="KW-0812">Transmembrane</keyword>
<keyword evidence="2" id="KW-0472">Membrane</keyword>
<dbReference type="PANTHER" id="PTHR38488:SF1">
    <property type="entry name" value="OXIDOREDUCTASE 9.5 KDA SUBUNIT, PUTATIVE (AFU_ORTHOLOGUE AFUA_5G08980)-RELATED"/>
    <property type="match status" value="1"/>
</dbReference>
<dbReference type="PANTHER" id="PTHR38488">
    <property type="entry name" value="OXIDOREDUCTASE 9.5 KDA SUBUNIT, PUTATIVE (AFU_ORTHOLOGUE AFUA_5G08980)-RELATED"/>
    <property type="match status" value="1"/>
</dbReference>
<evidence type="ECO:0008006" key="5">
    <source>
        <dbReference type="Google" id="ProtNLM"/>
    </source>
</evidence>
<evidence type="ECO:0000313" key="3">
    <source>
        <dbReference type="EMBL" id="KAF4629584.1"/>
    </source>
</evidence>
<evidence type="ECO:0000256" key="1">
    <source>
        <dbReference type="SAM" id="MobiDB-lite"/>
    </source>
</evidence>
<dbReference type="OrthoDB" id="2093409at2759"/>
<evidence type="ECO:0000313" key="4">
    <source>
        <dbReference type="Proteomes" id="UP000566819"/>
    </source>
</evidence>
<name>A0A8H4RGC0_9HELO</name>
<feature type="region of interest" description="Disordered" evidence="1">
    <location>
        <begin position="56"/>
        <end position="76"/>
    </location>
</feature>
<keyword evidence="2" id="KW-1133">Transmembrane helix</keyword>
<dbReference type="AlphaFoldDB" id="A0A8H4RGC0"/>
<dbReference type="EMBL" id="JAAMPI010000656">
    <property type="protein sequence ID" value="KAF4629584.1"/>
    <property type="molecule type" value="Genomic_DNA"/>
</dbReference>
<comment type="caution">
    <text evidence="3">The sequence shown here is derived from an EMBL/GenBank/DDBJ whole genome shotgun (WGS) entry which is preliminary data.</text>
</comment>
<keyword evidence="4" id="KW-1185">Reference proteome</keyword>